<feature type="transmembrane region" description="Helical" evidence="6">
    <location>
        <begin position="432"/>
        <end position="449"/>
    </location>
</feature>
<feature type="transmembrane region" description="Helical" evidence="6">
    <location>
        <begin position="111"/>
        <end position="132"/>
    </location>
</feature>
<dbReference type="Proteomes" id="UP000238083">
    <property type="component" value="Unassembled WGS sequence"/>
</dbReference>
<evidence type="ECO:0000256" key="2">
    <source>
        <dbReference type="ARBA" id="ARBA00022448"/>
    </source>
</evidence>
<evidence type="ECO:0000313" key="9">
    <source>
        <dbReference type="Proteomes" id="UP000238083"/>
    </source>
</evidence>
<dbReference type="RefSeq" id="WP_211298300.1">
    <property type="nucleotide sequence ID" value="NZ_PVZF01000001.1"/>
</dbReference>
<feature type="transmembrane region" description="Helical" evidence="6">
    <location>
        <begin position="144"/>
        <end position="165"/>
    </location>
</feature>
<feature type="transmembrane region" description="Helical" evidence="6">
    <location>
        <begin position="236"/>
        <end position="255"/>
    </location>
</feature>
<evidence type="ECO:0000256" key="1">
    <source>
        <dbReference type="ARBA" id="ARBA00004651"/>
    </source>
</evidence>
<sequence length="460" mass="47884">MRALTKDPARQDPARFDRRLYPPMVLGSILNPINSSMIAVSLVPIARDFGVSAAATAWLVSGLYLATSIGQPVVGRLVDAFGARRVFLVGTSLAGVAGLMGLFAQDLATLVAARVVLGLATCAGYPSSMHLIRREARRTGRDSPAAALTVLSLSAQTMSVVGPTFGGFLVGAAGWRAVFSVNIPLALACLVLGALFLPKERPARSGPLRLDVAGMGLFAAAIVAFLLFLLEPAAAHWYLLAVAGACLAGFVVRELRTEAPFVDLHVLRSTPALSLTYLRQFLSGVFGYSFLYGFTQWLEAGAGFSAERTGLLLLPMSLLAIVVTALTGRRAGIRGKLHVGAAGQLLAAALMLVCHADSPVLLLVAVSLAVGVPQGLLNLANQNALYAAAPPERTASSAGLLRTFFYLGAIVSSAANGLLLAGPDPTAGMHDMATALLAVALAFTALTVADRSLRRPHPGR</sequence>
<dbReference type="InterPro" id="IPR020846">
    <property type="entry name" value="MFS_dom"/>
</dbReference>
<feature type="transmembrane region" description="Helical" evidence="6">
    <location>
        <begin position="20"/>
        <end position="43"/>
    </location>
</feature>
<dbReference type="PROSITE" id="PS50850">
    <property type="entry name" value="MFS"/>
    <property type="match status" value="1"/>
</dbReference>
<dbReference type="PANTHER" id="PTHR42718">
    <property type="entry name" value="MAJOR FACILITATOR SUPERFAMILY MULTIDRUG TRANSPORTER MFSC"/>
    <property type="match status" value="1"/>
</dbReference>
<dbReference type="PANTHER" id="PTHR42718:SF9">
    <property type="entry name" value="MAJOR FACILITATOR SUPERFAMILY MULTIDRUG TRANSPORTER MFSC"/>
    <property type="match status" value="1"/>
</dbReference>
<feature type="transmembrane region" description="Helical" evidence="6">
    <location>
        <begin position="177"/>
        <end position="198"/>
    </location>
</feature>
<comment type="subcellular location">
    <subcellularLocation>
        <location evidence="1">Cell membrane</location>
        <topology evidence="1">Multi-pass membrane protein</topology>
    </subcellularLocation>
</comment>
<gene>
    <name evidence="8" type="ORF">CLV37_101400</name>
</gene>
<proteinExistence type="predicted"/>
<evidence type="ECO:0000259" key="7">
    <source>
        <dbReference type="PROSITE" id="PS50850"/>
    </source>
</evidence>
<dbReference type="InterPro" id="IPR036259">
    <property type="entry name" value="MFS_trans_sf"/>
</dbReference>
<feature type="transmembrane region" description="Helical" evidence="6">
    <location>
        <begin position="310"/>
        <end position="328"/>
    </location>
</feature>
<evidence type="ECO:0000313" key="8">
    <source>
        <dbReference type="EMBL" id="PRY18156.1"/>
    </source>
</evidence>
<dbReference type="InterPro" id="IPR011701">
    <property type="entry name" value="MFS"/>
</dbReference>
<evidence type="ECO:0000256" key="3">
    <source>
        <dbReference type="ARBA" id="ARBA00022692"/>
    </source>
</evidence>
<protein>
    <submittedName>
        <fullName evidence="8">Putative MFS family arabinose efflux permease</fullName>
    </submittedName>
</protein>
<dbReference type="GO" id="GO:0022857">
    <property type="term" value="F:transmembrane transporter activity"/>
    <property type="evidence" value="ECO:0007669"/>
    <property type="project" value="InterPro"/>
</dbReference>
<feature type="transmembrane region" description="Helical" evidence="6">
    <location>
        <begin position="276"/>
        <end position="298"/>
    </location>
</feature>
<feature type="domain" description="Major facilitator superfamily (MFS) profile" evidence="7">
    <location>
        <begin position="20"/>
        <end position="452"/>
    </location>
</feature>
<dbReference type="Gene3D" id="1.20.1250.20">
    <property type="entry name" value="MFS general substrate transporter like domains"/>
    <property type="match status" value="1"/>
</dbReference>
<keyword evidence="5 6" id="KW-0472">Membrane</keyword>
<feature type="transmembrane region" description="Helical" evidence="6">
    <location>
        <begin position="210"/>
        <end position="230"/>
    </location>
</feature>
<accession>A0A2T0RAG2</accession>
<dbReference type="Pfam" id="PF07690">
    <property type="entry name" value="MFS_1"/>
    <property type="match status" value="1"/>
</dbReference>
<feature type="transmembrane region" description="Helical" evidence="6">
    <location>
        <begin position="49"/>
        <end position="66"/>
    </location>
</feature>
<keyword evidence="9" id="KW-1185">Reference proteome</keyword>
<organism evidence="8 9">
    <name type="scientific">Kineococcus rhizosphaerae</name>
    <dbReference type="NCBI Taxonomy" id="559628"/>
    <lineage>
        <taxon>Bacteria</taxon>
        <taxon>Bacillati</taxon>
        <taxon>Actinomycetota</taxon>
        <taxon>Actinomycetes</taxon>
        <taxon>Kineosporiales</taxon>
        <taxon>Kineosporiaceae</taxon>
        <taxon>Kineococcus</taxon>
    </lineage>
</organism>
<dbReference type="Gene3D" id="1.20.1720.10">
    <property type="entry name" value="Multidrug resistance protein D"/>
    <property type="match status" value="1"/>
</dbReference>
<reference evidence="8 9" key="1">
    <citation type="submission" date="2018-03" db="EMBL/GenBank/DDBJ databases">
        <title>Genomic Encyclopedia of Archaeal and Bacterial Type Strains, Phase II (KMG-II): from individual species to whole genera.</title>
        <authorList>
            <person name="Goeker M."/>
        </authorList>
    </citation>
    <scope>NUCLEOTIDE SEQUENCE [LARGE SCALE GENOMIC DNA]</scope>
    <source>
        <strain evidence="8 9">DSM 19711</strain>
    </source>
</reference>
<evidence type="ECO:0000256" key="5">
    <source>
        <dbReference type="ARBA" id="ARBA00023136"/>
    </source>
</evidence>
<evidence type="ECO:0000256" key="6">
    <source>
        <dbReference type="SAM" id="Phobius"/>
    </source>
</evidence>
<feature type="transmembrane region" description="Helical" evidence="6">
    <location>
        <begin position="400"/>
        <end position="420"/>
    </location>
</feature>
<keyword evidence="3 6" id="KW-0812">Transmembrane</keyword>
<keyword evidence="2" id="KW-0813">Transport</keyword>
<feature type="transmembrane region" description="Helical" evidence="6">
    <location>
        <begin position="86"/>
        <end position="105"/>
    </location>
</feature>
<name>A0A2T0RAG2_9ACTN</name>
<comment type="caution">
    <text evidence="8">The sequence shown here is derived from an EMBL/GenBank/DDBJ whole genome shotgun (WGS) entry which is preliminary data.</text>
</comment>
<dbReference type="GO" id="GO:0005886">
    <property type="term" value="C:plasma membrane"/>
    <property type="evidence" value="ECO:0007669"/>
    <property type="project" value="UniProtKB-SubCell"/>
</dbReference>
<evidence type="ECO:0000256" key="4">
    <source>
        <dbReference type="ARBA" id="ARBA00022989"/>
    </source>
</evidence>
<dbReference type="EMBL" id="PVZF01000001">
    <property type="protein sequence ID" value="PRY18156.1"/>
    <property type="molecule type" value="Genomic_DNA"/>
</dbReference>
<feature type="transmembrane region" description="Helical" evidence="6">
    <location>
        <begin position="359"/>
        <end position="379"/>
    </location>
</feature>
<keyword evidence="4 6" id="KW-1133">Transmembrane helix</keyword>
<dbReference type="AlphaFoldDB" id="A0A2T0RAG2"/>
<dbReference type="SUPFAM" id="SSF103473">
    <property type="entry name" value="MFS general substrate transporter"/>
    <property type="match status" value="1"/>
</dbReference>